<dbReference type="SUPFAM" id="SSF48295">
    <property type="entry name" value="TrpR-like"/>
    <property type="match status" value="1"/>
</dbReference>
<dbReference type="EMBL" id="CAXAQS010000254">
    <property type="protein sequence ID" value="CAK9250842.1"/>
    <property type="molecule type" value="Genomic_DNA"/>
</dbReference>
<dbReference type="InterPro" id="IPR010921">
    <property type="entry name" value="Trp_repressor/repl_initiator"/>
</dbReference>
<comment type="caution">
    <text evidence="1">The sequence shown here is derived from an EMBL/GenBank/DDBJ whole genome shotgun (WGS) entry which is preliminary data.</text>
</comment>
<evidence type="ECO:0008006" key="3">
    <source>
        <dbReference type="Google" id="ProtNLM"/>
    </source>
</evidence>
<reference evidence="1" key="1">
    <citation type="submission" date="2024-02" db="EMBL/GenBank/DDBJ databases">
        <authorList>
            <consortium name="ELIXIR-Norway"/>
            <consortium name="Elixir Norway"/>
        </authorList>
    </citation>
    <scope>NUCLEOTIDE SEQUENCE</scope>
</reference>
<dbReference type="Gene3D" id="1.10.10.60">
    <property type="entry name" value="Homeodomain-like"/>
    <property type="match status" value="1"/>
</dbReference>
<evidence type="ECO:0000313" key="2">
    <source>
        <dbReference type="Proteomes" id="UP001497444"/>
    </source>
</evidence>
<gene>
    <name evidence="1" type="ORF">CSSPJE1EN1_LOCUS26220</name>
</gene>
<evidence type="ECO:0000313" key="1">
    <source>
        <dbReference type="EMBL" id="CAK9250842.1"/>
    </source>
</evidence>
<keyword evidence="2" id="KW-1185">Reference proteome</keyword>
<proteinExistence type="predicted"/>
<accession>A0ABP0VBE1</accession>
<dbReference type="Proteomes" id="UP001497444">
    <property type="component" value="Unassembled WGS sequence"/>
</dbReference>
<protein>
    <recommendedName>
        <fullName evidence="3">Transposase</fullName>
    </recommendedName>
</protein>
<sequence>MVAKRQSYSASKKIETVLIYDETGSYTEAQSRTGISESVIRRWVKKRATIFTASDLSRKRFGRSGRFVCSPEMEKELVSRIISVRNRRLNVQYKTIVLWAKEISSRLGLKNFKASLSYVQKLCRRNGFSYRTRHIKPNQTTGPFSNNV</sequence>
<organism evidence="1 2">
    <name type="scientific">Sphagnum jensenii</name>
    <dbReference type="NCBI Taxonomy" id="128206"/>
    <lineage>
        <taxon>Eukaryota</taxon>
        <taxon>Viridiplantae</taxon>
        <taxon>Streptophyta</taxon>
        <taxon>Embryophyta</taxon>
        <taxon>Bryophyta</taxon>
        <taxon>Sphagnophytina</taxon>
        <taxon>Sphagnopsida</taxon>
        <taxon>Sphagnales</taxon>
        <taxon>Sphagnaceae</taxon>
        <taxon>Sphagnum</taxon>
    </lineage>
</organism>
<name>A0ABP0VBE1_9BRYO</name>